<dbReference type="Gene3D" id="3.30.450.30">
    <property type="entry name" value="Dynein light chain 2a, cytoplasmic"/>
    <property type="match status" value="1"/>
</dbReference>
<dbReference type="VEuPathDB" id="VectorBase:LOC119178268"/>
<comment type="similarity">
    <text evidence="1">Belongs to the GAMAD family.</text>
</comment>
<evidence type="ECO:0000256" key="1">
    <source>
        <dbReference type="ARBA" id="ARBA00007191"/>
    </source>
</evidence>
<evidence type="ECO:0000313" key="4">
    <source>
        <dbReference type="Proteomes" id="UP000821866"/>
    </source>
</evidence>
<name>A0A9J6EJB0_RHIMP</name>
<feature type="domain" description="Roadblock/LAMTOR2" evidence="2">
    <location>
        <begin position="97"/>
        <end position="185"/>
    </location>
</feature>
<reference evidence="3" key="2">
    <citation type="submission" date="2021-09" db="EMBL/GenBank/DDBJ databases">
        <authorList>
            <person name="Jia N."/>
            <person name="Wang J."/>
            <person name="Shi W."/>
            <person name="Du L."/>
            <person name="Sun Y."/>
            <person name="Zhan W."/>
            <person name="Jiang J."/>
            <person name="Wang Q."/>
            <person name="Zhang B."/>
            <person name="Ji P."/>
            <person name="Sakyi L.B."/>
            <person name="Cui X."/>
            <person name="Yuan T."/>
            <person name="Jiang B."/>
            <person name="Yang W."/>
            <person name="Lam T.T.-Y."/>
            <person name="Chang Q."/>
            <person name="Ding S."/>
            <person name="Wang X."/>
            <person name="Zhu J."/>
            <person name="Ruan X."/>
            <person name="Zhao L."/>
            <person name="Wei J."/>
            <person name="Que T."/>
            <person name="Du C."/>
            <person name="Cheng J."/>
            <person name="Dai P."/>
            <person name="Han X."/>
            <person name="Huang E."/>
            <person name="Gao Y."/>
            <person name="Liu J."/>
            <person name="Shao H."/>
            <person name="Ye R."/>
            <person name="Li L."/>
            <person name="Wei W."/>
            <person name="Wang X."/>
            <person name="Wang C."/>
            <person name="Huo Q."/>
            <person name="Li W."/>
            <person name="Guo W."/>
            <person name="Chen H."/>
            <person name="Chen S."/>
            <person name="Zhou L."/>
            <person name="Zhou L."/>
            <person name="Ni X."/>
            <person name="Tian J."/>
            <person name="Zhou Y."/>
            <person name="Sheng Y."/>
            <person name="Liu T."/>
            <person name="Pan Y."/>
            <person name="Xia L."/>
            <person name="Li J."/>
            <person name="Zhao F."/>
            <person name="Cao W."/>
        </authorList>
    </citation>
    <scope>NUCLEOTIDE SEQUENCE</scope>
    <source>
        <strain evidence="3">Rmic-2018</strain>
        <tissue evidence="3">Larvae</tissue>
    </source>
</reference>
<comment type="caution">
    <text evidence="3">The sequence shown here is derived from an EMBL/GenBank/DDBJ whole genome shotgun (WGS) entry which is preliminary data.</text>
</comment>
<dbReference type="EMBL" id="JABSTU010000004">
    <property type="protein sequence ID" value="KAH8034120.1"/>
    <property type="molecule type" value="Genomic_DNA"/>
</dbReference>
<keyword evidence="4" id="KW-1185">Reference proteome</keyword>
<evidence type="ECO:0000259" key="2">
    <source>
        <dbReference type="Pfam" id="PF03259"/>
    </source>
</evidence>
<dbReference type="Pfam" id="PF03259">
    <property type="entry name" value="Robl_LC7"/>
    <property type="match status" value="1"/>
</dbReference>
<accession>A0A9J6EJB0</accession>
<protein>
    <recommendedName>
        <fullName evidence="2">Roadblock/LAMTOR2 domain-containing protein</fullName>
    </recommendedName>
</protein>
<dbReference type="Proteomes" id="UP000821866">
    <property type="component" value="Chromosome 2"/>
</dbReference>
<sequence length="188" mass="21136">MFSTCSTNVSFHTHCHCFEEPQSRGTPTTCAKRSSYRSTQPLAEVLYGCPSAVRSGVEHLQNMNSRRFRRDSTPARRGEFRSHELDDTGFRTPLEEVEEVFSSLHQNQGVVEVIATLADGAVIKSTLPDQEKTNRYAMMAASICTEATTALGTGRRDRPKYFNLRNDNHELIVTPGRAYTLIVVKQLH</sequence>
<evidence type="ECO:0000313" key="3">
    <source>
        <dbReference type="EMBL" id="KAH8034120.1"/>
    </source>
</evidence>
<dbReference type="SUPFAM" id="SSF103196">
    <property type="entry name" value="Roadblock/LC7 domain"/>
    <property type="match status" value="1"/>
</dbReference>
<organism evidence="3 4">
    <name type="scientific">Rhipicephalus microplus</name>
    <name type="common">Cattle tick</name>
    <name type="synonym">Boophilus microplus</name>
    <dbReference type="NCBI Taxonomy" id="6941"/>
    <lineage>
        <taxon>Eukaryota</taxon>
        <taxon>Metazoa</taxon>
        <taxon>Ecdysozoa</taxon>
        <taxon>Arthropoda</taxon>
        <taxon>Chelicerata</taxon>
        <taxon>Arachnida</taxon>
        <taxon>Acari</taxon>
        <taxon>Parasitiformes</taxon>
        <taxon>Ixodida</taxon>
        <taxon>Ixodoidea</taxon>
        <taxon>Ixodidae</taxon>
        <taxon>Rhipicephalinae</taxon>
        <taxon>Rhipicephalus</taxon>
        <taxon>Boophilus</taxon>
    </lineage>
</organism>
<gene>
    <name evidence="3" type="ORF">HPB51_020137</name>
</gene>
<reference evidence="3" key="1">
    <citation type="journal article" date="2020" name="Cell">
        <title>Large-Scale Comparative Analyses of Tick Genomes Elucidate Their Genetic Diversity and Vector Capacities.</title>
        <authorList>
            <consortium name="Tick Genome and Microbiome Consortium (TIGMIC)"/>
            <person name="Jia N."/>
            <person name="Wang J."/>
            <person name="Shi W."/>
            <person name="Du L."/>
            <person name="Sun Y."/>
            <person name="Zhan W."/>
            <person name="Jiang J.F."/>
            <person name="Wang Q."/>
            <person name="Zhang B."/>
            <person name="Ji P."/>
            <person name="Bell-Sakyi L."/>
            <person name="Cui X.M."/>
            <person name="Yuan T.T."/>
            <person name="Jiang B.G."/>
            <person name="Yang W.F."/>
            <person name="Lam T.T."/>
            <person name="Chang Q.C."/>
            <person name="Ding S.J."/>
            <person name="Wang X.J."/>
            <person name="Zhu J.G."/>
            <person name="Ruan X.D."/>
            <person name="Zhao L."/>
            <person name="Wei J.T."/>
            <person name="Ye R.Z."/>
            <person name="Que T.C."/>
            <person name="Du C.H."/>
            <person name="Zhou Y.H."/>
            <person name="Cheng J.X."/>
            <person name="Dai P.F."/>
            <person name="Guo W.B."/>
            <person name="Han X.H."/>
            <person name="Huang E.J."/>
            <person name="Li L.F."/>
            <person name="Wei W."/>
            <person name="Gao Y.C."/>
            <person name="Liu J.Z."/>
            <person name="Shao H.Z."/>
            <person name="Wang X."/>
            <person name="Wang C.C."/>
            <person name="Yang T.C."/>
            <person name="Huo Q.B."/>
            <person name="Li W."/>
            <person name="Chen H.Y."/>
            <person name="Chen S.E."/>
            <person name="Zhou L.G."/>
            <person name="Ni X.B."/>
            <person name="Tian J.H."/>
            <person name="Sheng Y."/>
            <person name="Liu T."/>
            <person name="Pan Y.S."/>
            <person name="Xia L.Y."/>
            <person name="Li J."/>
            <person name="Zhao F."/>
            <person name="Cao W.C."/>
        </authorList>
    </citation>
    <scope>NUCLEOTIDE SEQUENCE</scope>
    <source>
        <strain evidence="3">Rmic-2018</strain>
    </source>
</reference>
<dbReference type="InterPro" id="IPR004942">
    <property type="entry name" value="Roadblock/LAMTOR2_dom"/>
</dbReference>
<dbReference type="AlphaFoldDB" id="A0A9J6EJB0"/>
<dbReference type="PANTHER" id="PTHR10779">
    <property type="entry name" value="DYNEIN LIGHT CHAIN ROADBLOCK"/>
    <property type="match status" value="1"/>
</dbReference>
<proteinExistence type="inferred from homology"/>